<proteinExistence type="predicted"/>
<dbReference type="SUPFAM" id="SSF56112">
    <property type="entry name" value="Protein kinase-like (PK-like)"/>
    <property type="match status" value="1"/>
</dbReference>
<dbReference type="EMBL" id="AP014800">
    <property type="protein sequence ID" value="BAQ71078.1"/>
    <property type="molecule type" value="Genomic_DNA"/>
</dbReference>
<dbReference type="Pfam" id="PF01636">
    <property type="entry name" value="APH"/>
    <property type="match status" value="1"/>
</dbReference>
<keyword evidence="2" id="KW-0808">Transferase</keyword>
<dbReference type="InterPro" id="IPR011009">
    <property type="entry name" value="Kinase-like_dom_sf"/>
</dbReference>
<dbReference type="PATRIC" id="fig|35806.4.peg.4056"/>
<dbReference type="KEGG" id="rsu:NHU_03954"/>
<dbReference type="Gene3D" id="3.90.1200.10">
    <property type="match status" value="1"/>
</dbReference>
<dbReference type="AlphaFoldDB" id="A0A0D6B7G1"/>
<name>A0A0D6B7G1_RHOSU</name>
<dbReference type="GO" id="GO:0016740">
    <property type="term" value="F:transferase activity"/>
    <property type="evidence" value="ECO:0007669"/>
    <property type="project" value="UniProtKB-KW"/>
</dbReference>
<evidence type="ECO:0000313" key="3">
    <source>
        <dbReference type="Proteomes" id="UP000064912"/>
    </source>
</evidence>
<feature type="domain" description="Aminoglycoside phosphotransferase" evidence="1">
    <location>
        <begin position="50"/>
        <end position="257"/>
    </location>
</feature>
<reference evidence="2 3" key="1">
    <citation type="submission" date="2015-02" db="EMBL/GenBank/DDBJ databases">
        <title>Genome sequene of Rhodovulum sulfidophilum DSM 2351.</title>
        <authorList>
            <person name="Nagao N."/>
        </authorList>
    </citation>
    <scope>NUCLEOTIDE SEQUENCE [LARGE SCALE GENOMIC DNA]</scope>
    <source>
        <strain evidence="2 3">DSM 2351</strain>
    </source>
</reference>
<organism evidence="2 3">
    <name type="scientific">Rhodovulum sulfidophilum</name>
    <name type="common">Rhodobacter sulfidophilus</name>
    <dbReference type="NCBI Taxonomy" id="35806"/>
    <lineage>
        <taxon>Bacteria</taxon>
        <taxon>Pseudomonadati</taxon>
        <taxon>Pseudomonadota</taxon>
        <taxon>Alphaproteobacteria</taxon>
        <taxon>Rhodobacterales</taxon>
        <taxon>Paracoccaceae</taxon>
        <taxon>Rhodovulum</taxon>
    </lineage>
</organism>
<dbReference type="eggNOG" id="COG0510">
    <property type="taxonomic scope" value="Bacteria"/>
</dbReference>
<evidence type="ECO:0000259" key="1">
    <source>
        <dbReference type="Pfam" id="PF01636"/>
    </source>
</evidence>
<protein>
    <submittedName>
        <fullName evidence="2">Aminoglycoside phosphotransferase</fullName>
    </submittedName>
</protein>
<evidence type="ECO:0000313" key="2">
    <source>
        <dbReference type="EMBL" id="BAQ71078.1"/>
    </source>
</evidence>
<gene>
    <name evidence="2" type="ORF">NHU_03954</name>
</gene>
<dbReference type="InterPro" id="IPR002575">
    <property type="entry name" value="Aminoglycoside_PTrfase"/>
</dbReference>
<accession>A0A0D6B7G1</accession>
<sequence>MTGALVTDQMMAAACVAAGLSDADARPGPAPLASPSYLALESASVLTAGGVFLKVMHPEMREGFDLDAAMTLARQAGEAGVGPRVLWSDAVQGAIAMEALTEAGGWRRAMQKDLQAPPVLAGAMAALKALHAMPALSNRFDPFAQIDALIAEYRRLGAPLPDDIDWLRRLIGAAEPVLRAGATLAPCRNDGSASNLMLGPDGAVRLVDYDRAGMNDPLYDLGALLAETTDFERDMQAGFAAYAGGFDETGFARARLWSFVDDMLHALWSRLKARTSVRGGVEWLKYGEWRLMRLRMALNHPGFEQKIRLAGGAA</sequence>
<dbReference type="Proteomes" id="UP000064912">
    <property type="component" value="Chromosome"/>
</dbReference>